<evidence type="ECO:0000256" key="7">
    <source>
        <dbReference type="RuleBase" id="RU003953"/>
    </source>
</evidence>
<dbReference type="Gene3D" id="3.30.460.10">
    <property type="entry name" value="Beta Polymerase, domain 2"/>
    <property type="match status" value="1"/>
</dbReference>
<evidence type="ECO:0000259" key="8">
    <source>
        <dbReference type="Pfam" id="PF01743"/>
    </source>
</evidence>
<evidence type="ECO:0000256" key="5">
    <source>
        <dbReference type="ARBA" id="ARBA00022723"/>
    </source>
</evidence>
<keyword evidence="6" id="KW-0460">Magnesium</keyword>
<feature type="domain" description="Poly A polymerase head" evidence="8">
    <location>
        <begin position="22"/>
        <end position="57"/>
    </location>
</feature>
<dbReference type="RefSeq" id="WP_006301770.1">
    <property type="nucleotide sequence ID" value="NZ_CM001022.1"/>
</dbReference>
<evidence type="ECO:0000313" key="9">
    <source>
        <dbReference type="EMBL" id="EFQ24529.1"/>
    </source>
</evidence>
<keyword evidence="7" id="KW-0694">RNA-binding</keyword>
<dbReference type="Pfam" id="PF01743">
    <property type="entry name" value="PolyA_pol"/>
    <property type="match status" value="2"/>
</dbReference>
<evidence type="ECO:0000256" key="4">
    <source>
        <dbReference type="ARBA" id="ARBA00022695"/>
    </source>
</evidence>
<evidence type="ECO:0000256" key="2">
    <source>
        <dbReference type="ARBA" id="ARBA00022679"/>
    </source>
</evidence>
<feature type="domain" description="Poly A polymerase head" evidence="8">
    <location>
        <begin position="82"/>
        <end position="127"/>
    </location>
</feature>
<dbReference type="GO" id="GO:0008033">
    <property type="term" value="P:tRNA processing"/>
    <property type="evidence" value="ECO:0007669"/>
    <property type="project" value="UniProtKB-KW"/>
</dbReference>
<comment type="similarity">
    <text evidence="7">Belongs to the tRNA nucleotidyltransferase/poly(A) polymerase family.</text>
</comment>
<dbReference type="SUPFAM" id="SSF81301">
    <property type="entry name" value="Nucleotidyltransferase"/>
    <property type="match status" value="1"/>
</dbReference>
<dbReference type="HOGENOM" id="CLU_015961_3_1_0"/>
<dbReference type="Gene3D" id="1.10.3090.10">
    <property type="entry name" value="cca-adding enzyme, domain 2"/>
    <property type="match status" value="1"/>
</dbReference>
<gene>
    <name evidence="9" type="ORF">Apau_2118</name>
</gene>
<dbReference type="InterPro" id="IPR050264">
    <property type="entry name" value="Bact_CCA-adding_enz_type3_sf"/>
</dbReference>
<dbReference type="OrthoDB" id="9805698at2"/>
<dbReference type="InterPro" id="IPR002646">
    <property type="entry name" value="PolA_pol_head_dom"/>
</dbReference>
<dbReference type="eggNOG" id="COG0617">
    <property type="taxonomic scope" value="Bacteria"/>
</dbReference>
<sequence length="391" mass="42418">MDPIRSALELARTLSRLGHPAVLVGGAVRDLLLGRTPHDGDLATAAPPEALEALFPSLRRLDRPGGTTFLLPGPEGLLHETVSTFPGTLQDDLARRDLTVNALALDPRGLLLDPTGGREDLLAGRLRFTGEGADRLREDPLRALRLARFAAQMPGFAPTPDAVRCCREFAFPLGTLPPGRRGGELWRALGTDPARFLRWVRLLGLRDPFPELPPLPASAPPFLRRTCARTSDPVARAAALLETLPPQDPPAPAETLLSLGWPRGALRDLLALLSLPRDGEIPDTPAARRPLRQASPENLRRWLLLDSLRDAAPSPNRRALREAALRRLALPSRPSLSPKLAAHLEALPPDLRKEAGEAAQDRAFLEPGMGFEEALVHQLRALSPPRVDAMG</sequence>
<dbReference type="PaxDb" id="584708-Apau_2118"/>
<keyword evidence="3" id="KW-0819">tRNA processing</keyword>
<dbReference type="GO" id="GO:0016779">
    <property type="term" value="F:nucleotidyltransferase activity"/>
    <property type="evidence" value="ECO:0007669"/>
    <property type="project" value="UniProtKB-KW"/>
</dbReference>
<protein>
    <submittedName>
        <fullName evidence="9">Polynucleotide adenylyltransferase region</fullName>
    </submittedName>
</protein>
<evidence type="ECO:0000256" key="6">
    <source>
        <dbReference type="ARBA" id="ARBA00022842"/>
    </source>
</evidence>
<dbReference type="PANTHER" id="PTHR46173:SF1">
    <property type="entry name" value="CCA TRNA NUCLEOTIDYLTRANSFERASE 1, MITOCHONDRIAL"/>
    <property type="match status" value="1"/>
</dbReference>
<dbReference type="AlphaFoldDB" id="E3CYE7"/>
<evidence type="ECO:0000256" key="1">
    <source>
        <dbReference type="ARBA" id="ARBA00001946"/>
    </source>
</evidence>
<keyword evidence="2 7" id="KW-0808">Transferase</keyword>
<dbReference type="GO" id="GO:0046872">
    <property type="term" value="F:metal ion binding"/>
    <property type="evidence" value="ECO:0007669"/>
    <property type="project" value="UniProtKB-KW"/>
</dbReference>
<evidence type="ECO:0000313" key="10">
    <source>
        <dbReference type="Proteomes" id="UP000005096"/>
    </source>
</evidence>
<comment type="cofactor">
    <cofactor evidence="1">
        <name>Mg(2+)</name>
        <dbReference type="ChEBI" id="CHEBI:18420"/>
    </cofactor>
</comment>
<dbReference type="SUPFAM" id="SSF81891">
    <property type="entry name" value="Poly A polymerase C-terminal region-like"/>
    <property type="match status" value="1"/>
</dbReference>
<dbReference type="PANTHER" id="PTHR46173">
    <property type="entry name" value="CCA TRNA NUCLEOTIDYLTRANSFERASE 1, MITOCHONDRIAL"/>
    <property type="match status" value="1"/>
</dbReference>
<dbReference type="GO" id="GO:0000049">
    <property type="term" value="F:tRNA binding"/>
    <property type="evidence" value="ECO:0007669"/>
    <property type="project" value="TreeGrafter"/>
</dbReference>
<keyword evidence="4 9" id="KW-0548">Nucleotidyltransferase</keyword>
<dbReference type="EMBL" id="CM001022">
    <property type="protein sequence ID" value="EFQ24529.1"/>
    <property type="molecule type" value="Genomic_DNA"/>
</dbReference>
<proteinExistence type="inferred from homology"/>
<dbReference type="InterPro" id="IPR043519">
    <property type="entry name" value="NT_sf"/>
</dbReference>
<dbReference type="STRING" id="584708.Apau_2118"/>
<name>E3CYE7_9BACT</name>
<accession>E3CYE7</accession>
<organism evidence="9 10">
    <name type="scientific">Aminomonas paucivorans DSM 12260</name>
    <dbReference type="NCBI Taxonomy" id="584708"/>
    <lineage>
        <taxon>Bacteria</taxon>
        <taxon>Thermotogati</taxon>
        <taxon>Synergistota</taxon>
        <taxon>Synergistia</taxon>
        <taxon>Synergistales</taxon>
        <taxon>Synergistaceae</taxon>
        <taxon>Aminomonas</taxon>
    </lineage>
</organism>
<reference evidence="9 10" key="1">
    <citation type="journal article" date="2010" name="Stand. Genomic Sci.">
        <title>Non-contiguous finished genome sequence of Aminomonas paucivorans type strain (GLU-3).</title>
        <authorList>
            <person name="Pitluck S."/>
            <person name="Yasawong M."/>
            <person name="Held B."/>
            <person name="Lapidus A."/>
            <person name="Nolan M."/>
            <person name="Copeland A."/>
            <person name="Lucas S."/>
            <person name="Del Rio T.G."/>
            <person name="Tice H."/>
            <person name="Cheng J.F."/>
            <person name="Chertkov O."/>
            <person name="Goodwin L."/>
            <person name="Tapia R."/>
            <person name="Han C."/>
            <person name="Liolios K."/>
            <person name="Ivanova N."/>
            <person name="Mavromatis K."/>
            <person name="Ovchinnikova G."/>
            <person name="Pati A."/>
            <person name="Chen A."/>
            <person name="Palaniappan K."/>
            <person name="Land M."/>
            <person name="Hauser L."/>
            <person name="Chang Y.J."/>
            <person name="Jeffries C.D."/>
            <person name="Pukall R."/>
            <person name="Spring S."/>
            <person name="Rohde M."/>
            <person name="Sikorski J."/>
            <person name="Goker M."/>
            <person name="Woyke T."/>
            <person name="Bristow J."/>
            <person name="Eisen J.A."/>
            <person name="Markowitz V."/>
            <person name="Hugenholtz P."/>
            <person name="Kyrpides N.C."/>
            <person name="Klenk H.P."/>
        </authorList>
    </citation>
    <scope>NUCLEOTIDE SEQUENCE [LARGE SCALE GENOMIC DNA]</scope>
    <source>
        <strain evidence="9 10">DSM 12260</strain>
    </source>
</reference>
<keyword evidence="5" id="KW-0479">Metal-binding</keyword>
<keyword evidence="10" id="KW-1185">Reference proteome</keyword>
<evidence type="ECO:0000256" key="3">
    <source>
        <dbReference type="ARBA" id="ARBA00022694"/>
    </source>
</evidence>
<dbReference type="Proteomes" id="UP000005096">
    <property type="component" value="Chromosome"/>
</dbReference>